<dbReference type="InterPro" id="IPR040079">
    <property type="entry name" value="Glutathione_S-Trfase"/>
</dbReference>
<dbReference type="GO" id="GO:0005737">
    <property type="term" value="C:cytoplasm"/>
    <property type="evidence" value="ECO:0007669"/>
    <property type="project" value="InterPro"/>
</dbReference>
<accession>B3M699</accession>
<dbReference type="KEGG" id="dan:6506963"/>
<dbReference type="GO" id="GO:0004364">
    <property type="term" value="F:glutathione transferase activity"/>
    <property type="evidence" value="ECO:0007669"/>
    <property type="project" value="EnsemblMetazoa"/>
</dbReference>
<dbReference type="SUPFAM" id="SSF52833">
    <property type="entry name" value="Thioredoxin-like"/>
    <property type="match status" value="1"/>
</dbReference>
<dbReference type="GO" id="GO:0045174">
    <property type="term" value="F:glutathione dehydrogenase (ascorbate) activity"/>
    <property type="evidence" value="ECO:0007669"/>
    <property type="project" value="EnsemblMetazoa"/>
</dbReference>
<evidence type="ECO:0000259" key="3">
    <source>
        <dbReference type="PROSITE" id="PS50404"/>
    </source>
</evidence>
<dbReference type="FunFam" id="3.40.30.10:FF:000123">
    <property type="entry name" value="Glutathione transferase o1"/>
    <property type="match status" value="1"/>
</dbReference>
<dbReference type="GeneID" id="6506963"/>
<evidence type="ECO:0000259" key="4">
    <source>
        <dbReference type="PROSITE" id="PS50405"/>
    </source>
</evidence>
<keyword evidence="6" id="KW-1185">Reference proteome</keyword>
<dbReference type="CTD" id="38972"/>
<dbReference type="InterPro" id="IPR004045">
    <property type="entry name" value="Glutathione_S-Trfase_N"/>
</dbReference>
<evidence type="ECO:0000313" key="6">
    <source>
        <dbReference type="Proteomes" id="UP000007801"/>
    </source>
</evidence>
<dbReference type="InterPro" id="IPR036282">
    <property type="entry name" value="Glutathione-S-Trfase_C_sf"/>
</dbReference>
<proteinExistence type="inferred from homology"/>
<dbReference type="SFLD" id="SFLDG00358">
    <property type="entry name" value="Main_(cytGST)"/>
    <property type="match status" value="1"/>
</dbReference>
<dbReference type="Pfam" id="PF13410">
    <property type="entry name" value="GST_C_2"/>
    <property type="match status" value="1"/>
</dbReference>
<dbReference type="PRINTS" id="PR01625">
    <property type="entry name" value="GSTRNSFRASEO"/>
</dbReference>
<gene>
    <name evidence="5" type="primary">Dana\GF24330</name>
    <name evidence="5" type="synonym">dana_GLEANR_9060</name>
    <name evidence="5" type="synonym">GLEANR_9060</name>
    <name evidence="5" type="ORF">GF24330</name>
</gene>
<comment type="similarity">
    <text evidence="1">Belongs to the GST superfamily. Omega family.</text>
</comment>
<dbReference type="SUPFAM" id="SSF47616">
    <property type="entry name" value="GST C-terminal domain-like"/>
    <property type="match status" value="1"/>
</dbReference>
<dbReference type="AlphaFoldDB" id="B3M699"/>
<keyword evidence="2" id="KW-0560">Oxidoreductase</keyword>
<feature type="domain" description="GST N-terminal" evidence="3">
    <location>
        <begin position="25"/>
        <end position="107"/>
    </location>
</feature>
<dbReference type="Gene3D" id="1.20.1050.10">
    <property type="match status" value="1"/>
</dbReference>
<keyword evidence="5" id="KW-0808">Transferase</keyword>
<evidence type="ECO:0000256" key="2">
    <source>
        <dbReference type="ARBA" id="ARBA00023002"/>
    </source>
</evidence>
<dbReference type="HOGENOM" id="CLU_011226_9_2_1"/>
<dbReference type="SMR" id="B3M699"/>
<dbReference type="InterPro" id="IPR050983">
    <property type="entry name" value="GST_Omega/HSP26"/>
</dbReference>
<dbReference type="eggNOG" id="KOG0406">
    <property type="taxonomic scope" value="Eukaryota"/>
</dbReference>
<evidence type="ECO:0000313" key="5">
    <source>
        <dbReference type="EMBL" id="EDV39719.2"/>
    </source>
</evidence>
<dbReference type="InterPro" id="IPR036249">
    <property type="entry name" value="Thioredoxin-like_sf"/>
</dbReference>
<dbReference type="Gene3D" id="3.40.30.10">
    <property type="entry name" value="Glutaredoxin"/>
    <property type="match status" value="1"/>
</dbReference>
<sequence length="248" mass="28422">MLKAIMSSGFHLAKGSPKPTLPEDGLLRLFSMRFCPYAQRAHLVLNAKNIKYHTVYINLTEKPEWLVDYSALLKVPALQLPGEKGQPSLIESLVIAEYLDEKYPQNPLLPKDPLKKAQDKILVECFSGITGAFMKILTQNANIEEFWVALDIFEQEITKRGTPYFGGDKPGFVDYMIWPWLERLPVLEFATKESYSFDEKRFANVSKLIKLLKEDAVVKSFYATPEQHLEFWRTRKAGKANYDLLASL</sequence>
<reference evidence="5 6" key="1">
    <citation type="journal article" date="2007" name="Nature">
        <title>Evolution of genes and genomes on the Drosophila phylogeny.</title>
        <authorList>
            <consortium name="Drosophila 12 Genomes Consortium"/>
            <person name="Clark A.G."/>
            <person name="Eisen M.B."/>
            <person name="Smith D.R."/>
            <person name="Bergman C.M."/>
            <person name="Oliver B."/>
            <person name="Markow T.A."/>
            <person name="Kaufman T.C."/>
            <person name="Kellis M."/>
            <person name="Gelbart W."/>
            <person name="Iyer V.N."/>
            <person name="Pollard D.A."/>
            <person name="Sackton T.B."/>
            <person name="Larracuente A.M."/>
            <person name="Singh N.D."/>
            <person name="Abad J.P."/>
            <person name="Abt D.N."/>
            <person name="Adryan B."/>
            <person name="Aguade M."/>
            <person name="Akashi H."/>
            <person name="Anderson W.W."/>
            <person name="Aquadro C.F."/>
            <person name="Ardell D.H."/>
            <person name="Arguello R."/>
            <person name="Artieri C.G."/>
            <person name="Barbash D.A."/>
            <person name="Barker D."/>
            <person name="Barsanti P."/>
            <person name="Batterham P."/>
            <person name="Batzoglou S."/>
            <person name="Begun D."/>
            <person name="Bhutkar A."/>
            <person name="Blanco E."/>
            <person name="Bosak S.A."/>
            <person name="Bradley R.K."/>
            <person name="Brand A.D."/>
            <person name="Brent M.R."/>
            <person name="Brooks A.N."/>
            <person name="Brown R.H."/>
            <person name="Butlin R.K."/>
            <person name="Caggese C."/>
            <person name="Calvi B.R."/>
            <person name="Bernardo de Carvalho A."/>
            <person name="Caspi A."/>
            <person name="Castrezana S."/>
            <person name="Celniker S.E."/>
            <person name="Chang J.L."/>
            <person name="Chapple C."/>
            <person name="Chatterji S."/>
            <person name="Chinwalla A."/>
            <person name="Civetta A."/>
            <person name="Clifton S.W."/>
            <person name="Comeron J.M."/>
            <person name="Costello J.C."/>
            <person name="Coyne J.A."/>
            <person name="Daub J."/>
            <person name="David R.G."/>
            <person name="Delcher A.L."/>
            <person name="Delehaunty K."/>
            <person name="Do C.B."/>
            <person name="Ebling H."/>
            <person name="Edwards K."/>
            <person name="Eickbush T."/>
            <person name="Evans J.D."/>
            <person name="Filipski A."/>
            <person name="Findeiss S."/>
            <person name="Freyhult E."/>
            <person name="Fulton L."/>
            <person name="Fulton R."/>
            <person name="Garcia A.C."/>
            <person name="Gardiner A."/>
            <person name="Garfield D.A."/>
            <person name="Garvin B.E."/>
            <person name="Gibson G."/>
            <person name="Gilbert D."/>
            <person name="Gnerre S."/>
            <person name="Godfrey J."/>
            <person name="Good R."/>
            <person name="Gotea V."/>
            <person name="Gravely B."/>
            <person name="Greenberg A.J."/>
            <person name="Griffiths-Jones S."/>
            <person name="Gross S."/>
            <person name="Guigo R."/>
            <person name="Gustafson E.A."/>
            <person name="Haerty W."/>
            <person name="Hahn M.W."/>
            <person name="Halligan D.L."/>
            <person name="Halpern A.L."/>
            <person name="Halter G.M."/>
            <person name="Han M.V."/>
            <person name="Heger A."/>
            <person name="Hillier L."/>
            <person name="Hinrichs A.S."/>
            <person name="Holmes I."/>
            <person name="Hoskins R.A."/>
            <person name="Hubisz M.J."/>
            <person name="Hultmark D."/>
            <person name="Huntley M.A."/>
            <person name="Jaffe D.B."/>
            <person name="Jagadeeshan S."/>
            <person name="Jeck W.R."/>
            <person name="Johnson J."/>
            <person name="Jones C.D."/>
            <person name="Jordan W.C."/>
            <person name="Karpen G.H."/>
            <person name="Kataoka E."/>
            <person name="Keightley P.D."/>
            <person name="Kheradpour P."/>
            <person name="Kirkness E.F."/>
            <person name="Koerich L.B."/>
            <person name="Kristiansen K."/>
            <person name="Kudrna D."/>
            <person name="Kulathinal R.J."/>
            <person name="Kumar S."/>
            <person name="Kwok R."/>
            <person name="Lander E."/>
            <person name="Langley C.H."/>
            <person name="Lapoint R."/>
            <person name="Lazzaro B.P."/>
            <person name="Lee S.J."/>
            <person name="Levesque L."/>
            <person name="Li R."/>
            <person name="Lin C.F."/>
            <person name="Lin M.F."/>
            <person name="Lindblad-Toh K."/>
            <person name="Llopart A."/>
            <person name="Long M."/>
            <person name="Low L."/>
            <person name="Lozovsky E."/>
            <person name="Lu J."/>
            <person name="Luo M."/>
            <person name="Machado C.A."/>
            <person name="Makalowski W."/>
            <person name="Marzo M."/>
            <person name="Matsuda M."/>
            <person name="Matzkin L."/>
            <person name="McAllister B."/>
            <person name="McBride C.S."/>
            <person name="McKernan B."/>
            <person name="McKernan K."/>
            <person name="Mendez-Lago M."/>
            <person name="Minx P."/>
            <person name="Mollenhauer M.U."/>
            <person name="Montooth K."/>
            <person name="Mount S.M."/>
            <person name="Mu X."/>
            <person name="Myers E."/>
            <person name="Negre B."/>
            <person name="Newfeld S."/>
            <person name="Nielsen R."/>
            <person name="Noor M.A."/>
            <person name="O'Grady P."/>
            <person name="Pachter L."/>
            <person name="Papaceit M."/>
            <person name="Parisi M.J."/>
            <person name="Parisi M."/>
            <person name="Parts L."/>
            <person name="Pedersen J.S."/>
            <person name="Pesole G."/>
            <person name="Phillippy A.M."/>
            <person name="Ponting C.P."/>
            <person name="Pop M."/>
            <person name="Porcelli D."/>
            <person name="Powell J.R."/>
            <person name="Prohaska S."/>
            <person name="Pruitt K."/>
            <person name="Puig M."/>
            <person name="Quesneville H."/>
            <person name="Ram K.R."/>
            <person name="Rand D."/>
            <person name="Rasmussen M.D."/>
            <person name="Reed L.K."/>
            <person name="Reenan R."/>
            <person name="Reily A."/>
            <person name="Remington K.A."/>
            <person name="Rieger T.T."/>
            <person name="Ritchie M.G."/>
            <person name="Robin C."/>
            <person name="Rogers Y.H."/>
            <person name="Rohde C."/>
            <person name="Rozas J."/>
            <person name="Rubenfield M.J."/>
            <person name="Ruiz A."/>
            <person name="Russo S."/>
            <person name="Salzberg S.L."/>
            <person name="Sanchez-Gracia A."/>
            <person name="Saranga D.J."/>
            <person name="Sato H."/>
            <person name="Schaeffer S.W."/>
            <person name="Schatz M.C."/>
            <person name="Schlenke T."/>
            <person name="Schwartz R."/>
            <person name="Segarra C."/>
            <person name="Singh R.S."/>
            <person name="Sirot L."/>
            <person name="Sirota M."/>
            <person name="Sisneros N.B."/>
            <person name="Smith C.D."/>
            <person name="Smith T.F."/>
            <person name="Spieth J."/>
            <person name="Stage D.E."/>
            <person name="Stark A."/>
            <person name="Stephan W."/>
            <person name="Strausberg R.L."/>
            <person name="Strempel S."/>
            <person name="Sturgill D."/>
            <person name="Sutton G."/>
            <person name="Sutton G.G."/>
            <person name="Tao W."/>
            <person name="Teichmann S."/>
            <person name="Tobari Y.N."/>
            <person name="Tomimura Y."/>
            <person name="Tsolas J.M."/>
            <person name="Valente V.L."/>
            <person name="Venter E."/>
            <person name="Venter J.C."/>
            <person name="Vicario S."/>
            <person name="Vieira F.G."/>
            <person name="Vilella A.J."/>
            <person name="Villasante A."/>
            <person name="Walenz B."/>
            <person name="Wang J."/>
            <person name="Wasserman M."/>
            <person name="Watts T."/>
            <person name="Wilson D."/>
            <person name="Wilson R.K."/>
            <person name="Wing R.A."/>
            <person name="Wolfner M.F."/>
            <person name="Wong A."/>
            <person name="Wong G.K."/>
            <person name="Wu C.I."/>
            <person name="Wu G."/>
            <person name="Yamamoto D."/>
            <person name="Yang H.P."/>
            <person name="Yang S.P."/>
            <person name="Yorke J.A."/>
            <person name="Yoshida K."/>
            <person name="Zdobnov E."/>
            <person name="Zhang P."/>
            <person name="Zhang Y."/>
            <person name="Zimin A.V."/>
            <person name="Baldwin J."/>
            <person name="Abdouelleil A."/>
            <person name="Abdulkadir J."/>
            <person name="Abebe A."/>
            <person name="Abera B."/>
            <person name="Abreu J."/>
            <person name="Acer S.C."/>
            <person name="Aftuck L."/>
            <person name="Alexander A."/>
            <person name="An P."/>
            <person name="Anderson E."/>
            <person name="Anderson S."/>
            <person name="Arachi H."/>
            <person name="Azer M."/>
            <person name="Bachantsang P."/>
            <person name="Barry A."/>
            <person name="Bayul T."/>
            <person name="Berlin A."/>
            <person name="Bessette D."/>
            <person name="Bloom T."/>
            <person name="Blye J."/>
            <person name="Boguslavskiy L."/>
            <person name="Bonnet C."/>
            <person name="Boukhgalter B."/>
            <person name="Bourzgui I."/>
            <person name="Brown A."/>
            <person name="Cahill P."/>
            <person name="Channer S."/>
            <person name="Cheshatsang Y."/>
            <person name="Chuda L."/>
            <person name="Citroen M."/>
            <person name="Collymore A."/>
            <person name="Cooke P."/>
            <person name="Costello M."/>
            <person name="D'Aco K."/>
            <person name="Daza R."/>
            <person name="De Haan G."/>
            <person name="DeGray S."/>
            <person name="DeMaso C."/>
            <person name="Dhargay N."/>
            <person name="Dooley K."/>
            <person name="Dooley E."/>
            <person name="Doricent M."/>
            <person name="Dorje P."/>
            <person name="Dorjee K."/>
            <person name="Dupes A."/>
            <person name="Elong R."/>
            <person name="Falk J."/>
            <person name="Farina A."/>
            <person name="Faro S."/>
            <person name="Ferguson D."/>
            <person name="Fisher S."/>
            <person name="Foley C.D."/>
            <person name="Franke A."/>
            <person name="Friedrich D."/>
            <person name="Gadbois L."/>
            <person name="Gearin G."/>
            <person name="Gearin C.R."/>
            <person name="Giannoukos G."/>
            <person name="Goode T."/>
            <person name="Graham J."/>
            <person name="Grandbois E."/>
            <person name="Grewal S."/>
            <person name="Gyaltsen K."/>
            <person name="Hafez N."/>
            <person name="Hagos B."/>
            <person name="Hall J."/>
            <person name="Henson C."/>
            <person name="Hollinger A."/>
            <person name="Honan T."/>
            <person name="Huard M.D."/>
            <person name="Hughes L."/>
            <person name="Hurhula B."/>
            <person name="Husby M.E."/>
            <person name="Kamat A."/>
            <person name="Kanga B."/>
            <person name="Kashin S."/>
            <person name="Khazanovich D."/>
            <person name="Kisner P."/>
            <person name="Lance K."/>
            <person name="Lara M."/>
            <person name="Lee W."/>
            <person name="Lennon N."/>
            <person name="Letendre F."/>
            <person name="LeVine R."/>
            <person name="Lipovsky A."/>
            <person name="Liu X."/>
            <person name="Liu J."/>
            <person name="Liu S."/>
            <person name="Lokyitsang T."/>
            <person name="Lokyitsang Y."/>
            <person name="Lubonja R."/>
            <person name="Lui A."/>
            <person name="MacDonald P."/>
            <person name="Magnisalis V."/>
            <person name="Maru K."/>
            <person name="Matthews C."/>
            <person name="McCusker W."/>
            <person name="McDonough S."/>
            <person name="Mehta T."/>
            <person name="Meldrim J."/>
            <person name="Meneus L."/>
            <person name="Mihai O."/>
            <person name="Mihalev A."/>
            <person name="Mihova T."/>
            <person name="Mittelman R."/>
            <person name="Mlenga V."/>
            <person name="Montmayeur A."/>
            <person name="Mulrain L."/>
            <person name="Navidi A."/>
            <person name="Naylor J."/>
            <person name="Negash T."/>
            <person name="Nguyen T."/>
            <person name="Nguyen N."/>
            <person name="Nicol R."/>
            <person name="Norbu C."/>
            <person name="Norbu N."/>
            <person name="Novod N."/>
            <person name="O'Neill B."/>
            <person name="Osman S."/>
            <person name="Markiewicz E."/>
            <person name="Oyono O.L."/>
            <person name="Patti C."/>
            <person name="Phunkhang P."/>
            <person name="Pierre F."/>
            <person name="Priest M."/>
            <person name="Raghuraman S."/>
            <person name="Rege F."/>
            <person name="Reyes R."/>
            <person name="Rise C."/>
            <person name="Rogov P."/>
            <person name="Ross K."/>
            <person name="Ryan E."/>
            <person name="Settipalli S."/>
            <person name="Shea T."/>
            <person name="Sherpa N."/>
            <person name="Shi L."/>
            <person name="Shih D."/>
            <person name="Sparrow T."/>
            <person name="Spaulding J."/>
            <person name="Stalker J."/>
            <person name="Stange-Thomann N."/>
            <person name="Stavropoulos S."/>
            <person name="Stone C."/>
            <person name="Strader C."/>
            <person name="Tesfaye S."/>
            <person name="Thomson T."/>
            <person name="Thoulutsang Y."/>
            <person name="Thoulutsang D."/>
            <person name="Topham K."/>
            <person name="Topping I."/>
            <person name="Tsamla T."/>
            <person name="Vassiliev H."/>
            <person name="Vo A."/>
            <person name="Wangchuk T."/>
            <person name="Wangdi T."/>
            <person name="Weiand M."/>
            <person name="Wilkinson J."/>
            <person name="Wilson A."/>
            <person name="Yadav S."/>
            <person name="Young G."/>
            <person name="Yu Q."/>
            <person name="Zembek L."/>
            <person name="Zhong D."/>
            <person name="Zimmer A."/>
            <person name="Zwirko Z."/>
            <person name="Jaffe D.B."/>
            <person name="Alvarez P."/>
            <person name="Brockman W."/>
            <person name="Butler J."/>
            <person name="Chin C."/>
            <person name="Gnerre S."/>
            <person name="Grabherr M."/>
            <person name="Kleber M."/>
            <person name="Mauceli E."/>
            <person name="MacCallum I."/>
        </authorList>
    </citation>
    <scope>NUCLEOTIDE SEQUENCE [LARGE SCALE GENOMIC DNA]</scope>
    <source>
        <strain evidence="6">Tucson 14024-0371.13</strain>
    </source>
</reference>
<dbReference type="SFLD" id="SFLDS00019">
    <property type="entry name" value="Glutathione_Transferase_(cytos"/>
    <property type="match status" value="1"/>
</dbReference>
<dbReference type="PANTHER" id="PTHR43968:SF6">
    <property type="entry name" value="GLUTATHIONE S-TRANSFERASE OMEGA"/>
    <property type="match status" value="1"/>
</dbReference>
<dbReference type="InParanoid" id="B3M699"/>
<dbReference type="CDD" id="cd03184">
    <property type="entry name" value="GST_C_Omega"/>
    <property type="match status" value="1"/>
</dbReference>
<dbReference type="Proteomes" id="UP000007801">
    <property type="component" value="Unassembled WGS sequence"/>
</dbReference>
<evidence type="ECO:0000256" key="1">
    <source>
        <dbReference type="ARBA" id="ARBA00011067"/>
    </source>
</evidence>
<dbReference type="STRING" id="7217.B3M699"/>
<dbReference type="FunFam" id="1.20.1050.10:FF:000009">
    <property type="entry name" value="Glutathione S-transferase omega-1"/>
    <property type="match status" value="1"/>
</dbReference>
<dbReference type="PROSITE" id="PS50405">
    <property type="entry name" value="GST_CTER"/>
    <property type="match status" value="1"/>
</dbReference>
<name>B3M699_DROAN</name>
<dbReference type="OrthoDB" id="4951845at2759"/>
<dbReference type="GO" id="GO:0006749">
    <property type="term" value="P:glutathione metabolic process"/>
    <property type="evidence" value="ECO:0007669"/>
    <property type="project" value="EnsemblMetazoa"/>
</dbReference>
<dbReference type="EMBL" id="CH902618">
    <property type="protein sequence ID" value="EDV39719.2"/>
    <property type="molecule type" value="Genomic_DNA"/>
</dbReference>
<dbReference type="PROSITE" id="PS50404">
    <property type="entry name" value="GST_NTER"/>
    <property type="match status" value="1"/>
</dbReference>
<feature type="domain" description="GST C-terminal" evidence="4">
    <location>
        <begin position="112"/>
        <end position="231"/>
    </location>
</feature>
<dbReference type="InterPro" id="IPR005442">
    <property type="entry name" value="GST_omega"/>
</dbReference>
<dbReference type="InterPro" id="IPR010987">
    <property type="entry name" value="Glutathione-S-Trfase_C-like"/>
</dbReference>
<dbReference type="PANTHER" id="PTHR43968">
    <property type="match status" value="1"/>
</dbReference>
<dbReference type="FunCoup" id="B3M699">
    <property type="interactions" value="391"/>
</dbReference>
<organism evidence="5 6">
    <name type="scientific">Drosophila ananassae</name>
    <name type="common">Fruit fly</name>
    <dbReference type="NCBI Taxonomy" id="7217"/>
    <lineage>
        <taxon>Eukaryota</taxon>
        <taxon>Metazoa</taxon>
        <taxon>Ecdysozoa</taxon>
        <taxon>Arthropoda</taxon>
        <taxon>Hexapoda</taxon>
        <taxon>Insecta</taxon>
        <taxon>Pterygota</taxon>
        <taxon>Neoptera</taxon>
        <taxon>Endopterygota</taxon>
        <taxon>Diptera</taxon>
        <taxon>Brachycera</taxon>
        <taxon>Muscomorpha</taxon>
        <taxon>Ephydroidea</taxon>
        <taxon>Drosophilidae</taxon>
        <taxon>Drosophila</taxon>
        <taxon>Sophophora</taxon>
    </lineage>
</organism>
<protein>
    <submittedName>
        <fullName evidence="5">Uncharacterized protein</fullName>
    </submittedName>
</protein>
<dbReference type="Pfam" id="PF13417">
    <property type="entry name" value="GST_N_3"/>
    <property type="match status" value="1"/>
</dbReference>